<dbReference type="Gene3D" id="3.40.190.10">
    <property type="entry name" value="Periplasmic binding protein-like II"/>
    <property type="match status" value="1"/>
</dbReference>
<reference evidence="6 7" key="1">
    <citation type="submission" date="2016-10" db="EMBL/GenBank/DDBJ databases">
        <authorList>
            <person name="de Groot N.N."/>
        </authorList>
    </citation>
    <scope>NUCLEOTIDE SEQUENCE [LARGE SCALE GENOMIC DNA]</scope>
    <source>
        <strain evidence="6 7">DSM 12130</strain>
    </source>
</reference>
<dbReference type="PANTHER" id="PTHR30290">
    <property type="entry name" value="PERIPLASMIC BINDING COMPONENT OF ABC TRANSPORTER"/>
    <property type="match status" value="1"/>
</dbReference>
<dbReference type="OrthoDB" id="5469165at2"/>
<dbReference type="InterPro" id="IPR039424">
    <property type="entry name" value="SBP_5"/>
</dbReference>
<dbReference type="GO" id="GO:0043190">
    <property type="term" value="C:ATP-binding cassette (ABC) transporter complex"/>
    <property type="evidence" value="ECO:0007669"/>
    <property type="project" value="InterPro"/>
</dbReference>
<sequence length="519" mass="58573">MNKKILRTFAMMAALLLCFAVAAHAKTLKLAMDADPVSLDPHVQLSGGMLQYSHMVFDPLVRWAPDGSFEPRLAEKWEVVNDTTTRFHLRKGVKFHSGNEFTADDVVFTLARLKKSDDFKGLFEYFTDAKAVDANTVDLITKEPYGLVMAMATYIFPMDSKFYTGTDEKNGKPKDLILKTDYSFANFNESGTGPFMVVEREQGVKTVFNRFADYWNKDTGNVTEIIFTPISEAPTRVAALLSGDVDFIMPVPPADLERIENTEGLKLVTMSGSRIITFQLNQKRRPEFADPKVRLAMAYAYNNDGVVKKIMKGFATAAEQNSPKGYQGFNPTLSSRYDVAKAKELMKEAGYENGFEATMIAPNNRYVNDEKLAQAFVAMMSKIGIKISLKTMPKAQYWDQFDAQVADIQMIGWHSDTEDSANFFEYLYMCPDKETGRGQYNSGNYCSKEVDELTLASSSETDIAKRAEMLQQVEKILYDEAAFIPLHWQNLSWASKNNMNTQDIVNVMNFPYFGDLVIK</sequence>
<evidence type="ECO:0000256" key="2">
    <source>
        <dbReference type="ARBA" id="ARBA00022448"/>
    </source>
</evidence>
<keyword evidence="2" id="KW-0813">Transport</keyword>
<keyword evidence="3 4" id="KW-0732">Signal</keyword>
<keyword evidence="7" id="KW-1185">Reference proteome</keyword>
<evidence type="ECO:0000259" key="5">
    <source>
        <dbReference type="Pfam" id="PF00496"/>
    </source>
</evidence>
<feature type="domain" description="Solute-binding protein family 5" evidence="5">
    <location>
        <begin position="69"/>
        <end position="432"/>
    </location>
</feature>
<dbReference type="GO" id="GO:0030288">
    <property type="term" value="C:outer membrane-bounded periplasmic space"/>
    <property type="evidence" value="ECO:0007669"/>
    <property type="project" value="UniProtKB-ARBA"/>
</dbReference>
<name>A0A1H0TJK5_9BACT</name>
<proteinExistence type="inferred from homology"/>
<dbReference type="Proteomes" id="UP000199073">
    <property type="component" value="Unassembled WGS sequence"/>
</dbReference>
<organism evidence="6 7">
    <name type="scientific">Desulforhopalus singaporensis</name>
    <dbReference type="NCBI Taxonomy" id="91360"/>
    <lineage>
        <taxon>Bacteria</taxon>
        <taxon>Pseudomonadati</taxon>
        <taxon>Thermodesulfobacteriota</taxon>
        <taxon>Desulfobulbia</taxon>
        <taxon>Desulfobulbales</taxon>
        <taxon>Desulfocapsaceae</taxon>
        <taxon>Desulforhopalus</taxon>
    </lineage>
</organism>
<feature type="chain" id="PRO_5011529829" evidence="4">
    <location>
        <begin position="26"/>
        <end position="519"/>
    </location>
</feature>
<evidence type="ECO:0000256" key="1">
    <source>
        <dbReference type="ARBA" id="ARBA00005695"/>
    </source>
</evidence>
<evidence type="ECO:0000313" key="7">
    <source>
        <dbReference type="Proteomes" id="UP000199073"/>
    </source>
</evidence>
<dbReference type="STRING" id="91360.SAMN05660330_03118"/>
<dbReference type="Gene3D" id="3.10.105.10">
    <property type="entry name" value="Dipeptide-binding Protein, Domain 3"/>
    <property type="match status" value="1"/>
</dbReference>
<dbReference type="Gene3D" id="3.90.76.10">
    <property type="entry name" value="Dipeptide-binding Protein, Domain 1"/>
    <property type="match status" value="1"/>
</dbReference>
<dbReference type="GO" id="GO:0015833">
    <property type="term" value="P:peptide transport"/>
    <property type="evidence" value="ECO:0007669"/>
    <property type="project" value="TreeGrafter"/>
</dbReference>
<evidence type="ECO:0000256" key="3">
    <source>
        <dbReference type="ARBA" id="ARBA00022729"/>
    </source>
</evidence>
<dbReference type="SUPFAM" id="SSF53850">
    <property type="entry name" value="Periplasmic binding protein-like II"/>
    <property type="match status" value="1"/>
</dbReference>
<dbReference type="CDD" id="cd08498">
    <property type="entry name" value="PBP2_NikA_DppA_OppA_like_2"/>
    <property type="match status" value="1"/>
</dbReference>
<dbReference type="PANTHER" id="PTHR30290:SF9">
    <property type="entry name" value="OLIGOPEPTIDE-BINDING PROTEIN APPA"/>
    <property type="match status" value="1"/>
</dbReference>
<evidence type="ECO:0000313" key="6">
    <source>
        <dbReference type="EMBL" id="SDP53768.1"/>
    </source>
</evidence>
<dbReference type="Pfam" id="PF00496">
    <property type="entry name" value="SBP_bac_5"/>
    <property type="match status" value="1"/>
</dbReference>
<accession>A0A1H0TJK5</accession>
<dbReference type="InterPro" id="IPR030678">
    <property type="entry name" value="Peptide/Ni-bd"/>
</dbReference>
<comment type="similarity">
    <text evidence="1">Belongs to the bacterial solute-binding protein 5 family.</text>
</comment>
<protein>
    <submittedName>
        <fullName evidence="6">Peptide/nickel transport system substrate-binding protein</fullName>
    </submittedName>
</protein>
<feature type="signal peptide" evidence="4">
    <location>
        <begin position="1"/>
        <end position="25"/>
    </location>
</feature>
<dbReference type="InterPro" id="IPR000914">
    <property type="entry name" value="SBP_5_dom"/>
</dbReference>
<evidence type="ECO:0000256" key="4">
    <source>
        <dbReference type="SAM" id="SignalP"/>
    </source>
</evidence>
<dbReference type="EMBL" id="FNJI01000024">
    <property type="protein sequence ID" value="SDP53768.1"/>
    <property type="molecule type" value="Genomic_DNA"/>
</dbReference>
<dbReference type="GO" id="GO:1904680">
    <property type="term" value="F:peptide transmembrane transporter activity"/>
    <property type="evidence" value="ECO:0007669"/>
    <property type="project" value="TreeGrafter"/>
</dbReference>
<gene>
    <name evidence="6" type="ORF">SAMN05660330_03118</name>
</gene>
<dbReference type="PIRSF" id="PIRSF002741">
    <property type="entry name" value="MppA"/>
    <property type="match status" value="1"/>
</dbReference>
<dbReference type="AlphaFoldDB" id="A0A1H0TJK5"/>